<dbReference type="EMBL" id="FNBG01000024">
    <property type="protein sequence ID" value="SDG03194.1"/>
    <property type="molecule type" value="Genomic_DNA"/>
</dbReference>
<reference evidence="6 7" key="1">
    <citation type="submission" date="2016-10" db="EMBL/GenBank/DDBJ databases">
        <authorList>
            <person name="de Groot N.N."/>
        </authorList>
    </citation>
    <scope>NUCLEOTIDE SEQUENCE [LARGE SCALE GENOMIC DNA]</scope>
    <source>
        <strain evidence="6 7">DSM 28129</strain>
    </source>
</reference>
<feature type="binding site" evidence="4">
    <location>
        <begin position="144"/>
        <end position="152"/>
    </location>
    <ligand>
        <name>ATP</name>
        <dbReference type="ChEBI" id="CHEBI:30616"/>
    </ligand>
</feature>
<comment type="cofactor">
    <cofactor evidence="5">
        <name>Mg(2+)</name>
        <dbReference type="ChEBI" id="CHEBI:18420"/>
    </cofactor>
</comment>
<keyword evidence="7" id="KW-1185">Reference proteome</keyword>
<keyword evidence="5" id="KW-0479">Metal-binding</keyword>
<dbReference type="InterPro" id="IPR024185">
    <property type="entry name" value="FTHF_cligase-like_sf"/>
</dbReference>
<dbReference type="GO" id="GO:0009396">
    <property type="term" value="P:folic acid-containing compound biosynthetic process"/>
    <property type="evidence" value="ECO:0007669"/>
    <property type="project" value="TreeGrafter"/>
</dbReference>
<dbReference type="GO" id="GO:0030272">
    <property type="term" value="F:5-formyltetrahydrofolate cyclo-ligase activity"/>
    <property type="evidence" value="ECO:0007669"/>
    <property type="project" value="UniProtKB-EC"/>
</dbReference>
<dbReference type="OrthoDB" id="9801938at2"/>
<name>A0A1G7QXM6_9BACL</name>
<dbReference type="AlphaFoldDB" id="A0A1G7QXM6"/>
<dbReference type="Gene3D" id="3.40.50.10420">
    <property type="entry name" value="NagB/RpiA/CoA transferase-like"/>
    <property type="match status" value="1"/>
</dbReference>
<evidence type="ECO:0000256" key="2">
    <source>
        <dbReference type="ARBA" id="ARBA00022741"/>
    </source>
</evidence>
<dbReference type="SUPFAM" id="SSF100950">
    <property type="entry name" value="NagB/RpiA/CoA transferase-like"/>
    <property type="match status" value="1"/>
</dbReference>
<evidence type="ECO:0000256" key="4">
    <source>
        <dbReference type="PIRSR" id="PIRSR006806-1"/>
    </source>
</evidence>
<proteinExistence type="inferred from homology"/>
<evidence type="ECO:0000313" key="7">
    <source>
        <dbReference type="Proteomes" id="UP000198972"/>
    </source>
</evidence>
<dbReference type="InterPro" id="IPR037171">
    <property type="entry name" value="NagB/RpiA_transferase-like"/>
</dbReference>
<dbReference type="GO" id="GO:0046872">
    <property type="term" value="F:metal ion binding"/>
    <property type="evidence" value="ECO:0007669"/>
    <property type="project" value="UniProtKB-KW"/>
</dbReference>
<dbReference type="PIRSF" id="PIRSF006806">
    <property type="entry name" value="FTHF_cligase"/>
    <property type="match status" value="1"/>
</dbReference>
<dbReference type="InterPro" id="IPR002698">
    <property type="entry name" value="FTHF_cligase"/>
</dbReference>
<keyword evidence="5" id="KW-0460">Magnesium</keyword>
<protein>
    <recommendedName>
        <fullName evidence="5">5-formyltetrahydrofolate cyclo-ligase</fullName>
        <ecNumber evidence="5">6.3.3.2</ecNumber>
    </recommendedName>
</protein>
<evidence type="ECO:0000313" key="6">
    <source>
        <dbReference type="EMBL" id="SDG03194.1"/>
    </source>
</evidence>
<dbReference type="EC" id="6.3.3.2" evidence="5"/>
<dbReference type="STRING" id="670482.SAMN04488542_1246"/>
<keyword evidence="6" id="KW-0436">Ligase</keyword>
<dbReference type="Proteomes" id="UP000198972">
    <property type="component" value="Unassembled WGS sequence"/>
</dbReference>
<dbReference type="GO" id="GO:0005524">
    <property type="term" value="F:ATP binding"/>
    <property type="evidence" value="ECO:0007669"/>
    <property type="project" value="UniProtKB-KW"/>
</dbReference>
<keyword evidence="2 4" id="KW-0547">Nucleotide-binding</keyword>
<evidence type="ECO:0000256" key="1">
    <source>
        <dbReference type="ARBA" id="ARBA00010638"/>
    </source>
</evidence>
<feature type="binding site" evidence="4">
    <location>
        <position position="64"/>
    </location>
    <ligand>
        <name>substrate</name>
    </ligand>
</feature>
<gene>
    <name evidence="6" type="ORF">SAMN04488542_1246</name>
</gene>
<accession>A0A1G7QXM6</accession>
<dbReference type="PANTHER" id="PTHR23407:SF1">
    <property type="entry name" value="5-FORMYLTETRAHYDROFOLATE CYCLO-LIGASE"/>
    <property type="match status" value="1"/>
</dbReference>
<comment type="similarity">
    <text evidence="1 5">Belongs to the 5-formyltetrahydrofolate cyclo-ligase family.</text>
</comment>
<dbReference type="GO" id="GO:0035999">
    <property type="term" value="P:tetrahydrofolate interconversion"/>
    <property type="evidence" value="ECO:0007669"/>
    <property type="project" value="TreeGrafter"/>
</dbReference>
<keyword evidence="3 4" id="KW-0067">ATP-binding</keyword>
<dbReference type="NCBIfam" id="TIGR02727">
    <property type="entry name" value="MTHFS_bact"/>
    <property type="match status" value="1"/>
</dbReference>
<evidence type="ECO:0000256" key="5">
    <source>
        <dbReference type="RuleBase" id="RU361279"/>
    </source>
</evidence>
<dbReference type="RefSeq" id="WP_091233704.1">
    <property type="nucleotide sequence ID" value="NZ_FNBG01000024.1"/>
</dbReference>
<feature type="binding site" evidence="4">
    <location>
        <begin position="7"/>
        <end position="11"/>
    </location>
    <ligand>
        <name>ATP</name>
        <dbReference type="ChEBI" id="CHEBI:30616"/>
    </ligand>
</feature>
<feature type="binding site" evidence="4">
    <location>
        <position position="59"/>
    </location>
    <ligand>
        <name>substrate</name>
    </ligand>
</feature>
<evidence type="ECO:0000256" key="3">
    <source>
        <dbReference type="ARBA" id="ARBA00022840"/>
    </source>
</evidence>
<dbReference type="Pfam" id="PF01812">
    <property type="entry name" value="5-FTHF_cyc-lig"/>
    <property type="match status" value="1"/>
</dbReference>
<sequence>MDIRNEKQEIRTKMADIRSRIPEADRLEQSLAASRLAEQEVLGPLRELRGGRLNVFSYISFRDEPVTNYLLNQCIQKGDRLLAPRVASKDFMALHEIQGEADLISGYWGIREPSDSALIWPVSRYCEIDLVVVPGLAFDLNGGRIGFGAGYYDRFVKQLTDACGNQRHTVMASLAFKESIVPVIPMEKHDFRLDMLFTVSGTLYMKESSETWLWTGLQNKKE</sequence>
<dbReference type="PANTHER" id="PTHR23407">
    <property type="entry name" value="ATPASE INHIBITOR/5-FORMYLTETRAHYDROFOLATE CYCLO-LIGASE"/>
    <property type="match status" value="1"/>
</dbReference>
<comment type="catalytic activity">
    <reaction evidence="5">
        <text>(6S)-5-formyl-5,6,7,8-tetrahydrofolate + ATP = (6R)-5,10-methenyltetrahydrofolate + ADP + phosphate</text>
        <dbReference type="Rhea" id="RHEA:10488"/>
        <dbReference type="ChEBI" id="CHEBI:30616"/>
        <dbReference type="ChEBI" id="CHEBI:43474"/>
        <dbReference type="ChEBI" id="CHEBI:57455"/>
        <dbReference type="ChEBI" id="CHEBI:57457"/>
        <dbReference type="ChEBI" id="CHEBI:456216"/>
        <dbReference type="EC" id="6.3.3.2"/>
    </reaction>
</comment>
<organism evidence="6 7">
    <name type="scientific">Fontibacillus panacisegetis</name>
    <dbReference type="NCBI Taxonomy" id="670482"/>
    <lineage>
        <taxon>Bacteria</taxon>
        <taxon>Bacillati</taxon>
        <taxon>Bacillota</taxon>
        <taxon>Bacilli</taxon>
        <taxon>Bacillales</taxon>
        <taxon>Paenibacillaceae</taxon>
        <taxon>Fontibacillus</taxon>
    </lineage>
</organism>